<evidence type="ECO:0000313" key="2">
    <source>
        <dbReference type="EMBL" id="CEM31156.1"/>
    </source>
</evidence>
<gene>
    <name evidence="2" type="ORF">Vbra_18298</name>
</gene>
<feature type="region of interest" description="Disordered" evidence="1">
    <location>
        <begin position="710"/>
        <end position="738"/>
    </location>
</feature>
<dbReference type="PANTHER" id="PTHR45725">
    <property type="entry name" value="FORMIN HOMOLOGY 2 FAMILY MEMBER"/>
    <property type="match status" value="1"/>
</dbReference>
<accession>A0A0G4GM10</accession>
<reference evidence="2 3" key="1">
    <citation type="submission" date="2014-11" db="EMBL/GenBank/DDBJ databases">
        <authorList>
            <person name="Zhu J."/>
            <person name="Qi W."/>
            <person name="Song R."/>
        </authorList>
    </citation>
    <scope>NUCLEOTIDE SEQUENCE [LARGE SCALE GENOMIC DNA]</scope>
</reference>
<dbReference type="PANTHER" id="PTHR45725:SF1">
    <property type="entry name" value="DISHEVELLED ASSOCIATED ACTIVATOR OF MORPHOGENESIS, ISOFORM D"/>
    <property type="match status" value="1"/>
</dbReference>
<dbReference type="InParanoid" id="A0A0G4GM10"/>
<dbReference type="InterPro" id="IPR051425">
    <property type="entry name" value="Formin_Homology"/>
</dbReference>
<feature type="region of interest" description="Disordered" evidence="1">
    <location>
        <begin position="385"/>
        <end position="426"/>
    </location>
</feature>
<dbReference type="Proteomes" id="UP000041254">
    <property type="component" value="Unassembled WGS sequence"/>
</dbReference>
<evidence type="ECO:0000313" key="3">
    <source>
        <dbReference type="Proteomes" id="UP000041254"/>
    </source>
</evidence>
<sequence length="1405" mass="151835">MPDEDLKAKLTQLGITERDWMDATLEQKLTTLDLVAKFKQRLEPPAPTGAAGPSAPPLTEMGGMAGDLPAPGSLGKRDEDTLSIQEASKVALSLLAKLKDHITEKVRQAKQVAEDPSSIQDVPTLEALGVTWDRSDCAFKASMFKGRKKIQCASKAYPRYLNPDCIFAALKLALHMKCNLADELGVCTFLHVNDIDAMLEPMTLGMTQQTGAGDLVGDSFSMASSRPAAGDKSPLPKLVIEDVNQELTGQDAHRVAHTLLTILRRIKAAQDALTPTVVGGVVGKKLEPVGIAWYPQHLAFVPQFLTVQREMHYKHPIKPHDLSVAGLIDALSRAIVERNMLAAELKYESRVNPEAAKAVEATFMRMMAQKHAAAPVAKTTIKTTKEEELTDEEWHGDEETAGRKRPRPKHLRDTTGSGGQGGSLAASLAKKKKTKAMTLQVMTQQQRDGLASIDEGDLLAESLLIQLRRWLRATGESKKGQFGLYWQRGVKGFSTAFRMGDKLTTSDPQSPPDLSEINIRIALKNAILERNILAQGLPNKSFIHPDCVDQLSGAVEVTREQFLLREMNASMGISDVSGTSNPPSPAMPALMQPSQKAAAKTRTSSRMPRSTTRHATVMLNAVMAHYQENFHPHDPLRIHWDPTSQGYLVGPVDDPENEALLFTPNDDGDKSSLEEALIDALRAAGAPAGLLDIFHNGVLDDLLAEPVAVKEEEEGGRRGRVKKHTPATGSRGKYGAGTTSVHVPVMAGRDYNSHASASATAAAASRSSNAPVPAPSHDRAYWSQDYELTLTETIRHANVLLDQLRYTNDMPKKSLPQRSTGVGGGAIPGLGIYWSRNESAYKTVFFRSGKHYWGKTLYVRPPSPKALLEALEVAVDCRNELARNVGIDHCISFEICEKYGVPPDPFKMQQRNRMRAKPKAKDKDKDTPAIIVPSAAKKRAAAKAEKAKEPEEEELKEAKGEHTTVAQGFLLQMRIALRLERPNARSNLGIFWRPDEGFVTAFKVDDKEAVGNTYPPKKPITIRSLRKALRESIDERNRLAESVQSSSRLNPAVVEQLSSDTQDLGKGASIKHIPLLKVCLDPSSGTSADGESADGSTMKTEDALRLLEEVRGEWKRHLKAQMAPTADAAALPPTPHVPLGVDWDVKELSFVVDGHHKPHSAAALLGAQPSDRPTHPLIKPPTLTKEGVQAALREALRAKHVPEHIFERALEAYKKRWGSQESPSGGIAAAPAGPAAGAGTAGGSPGSRREGNGASSDATQVGDMMGGMHAGSDTITVKQEMPDNVQQDPSVMPMPGPGQPQPPAVFHHPPPPFYPPHFHSGAPPPMPFQTLYQTAPPPGIHSPAHAFAAAAAAGYAPVPAWPPPFGAGGAAMGYPSRMPHMPPIKMEGFVAPGAPPSSTTQGQQM</sequence>
<evidence type="ECO:0000256" key="1">
    <source>
        <dbReference type="SAM" id="MobiDB-lite"/>
    </source>
</evidence>
<feature type="region of interest" description="Disordered" evidence="1">
    <location>
        <begin position="1217"/>
        <end position="1261"/>
    </location>
</feature>
<organism evidence="2 3">
    <name type="scientific">Vitrella brassicaformis (strain CCMP3155)</name>
    <dbReference type="NCBI Taxonomy" id="1169540"/>
    <lineage>
        <taxon>Eukaryota</taxon>
        <taxon>Sar</taxon>
        <taxon>Alveolata</taxon>
        <taxon>Colpodellida</taxon>
        <taxon>Vitrellaceae</taxon>
        <taxon>Vitrella</taxon>
    </lineage>
</organism>
<feature type="region of interest" description="Disordered" evidence="1">
    <location>
        <begin position="906"/>
        <end position="934"/>
    </location>
</feature>
<feature type="region of interest" description="Disordered" evidence="1">
    <location>
        <begin position="42"/>
        <end position="78"/>
    </location>
</feature>
<feature type="compositionally biased region" description="Low complexity" evidence="1">
    <location>
        <begin position="1222"/>
        <end position="1238"/>
    </location>
</feature>
<dbReference type="EMBL" id="CDMY01000716">
    <property type="protein sequence ID" value="CEM31156.1"/>
    <property type="molecule type" value="Genomic_DNA"/>
</dbReference>
<dbReference type="VEuPathDB" id="CryptoDB:Vbra_18298"/>
<keyword evidence="3" id="KW-1185">Reference proteome</keyword>
<proteinExistence type="predicted"/>
<name>A0A0G4GM10_VITBC</name>
<protein>
    <submittedName>
        <fullName evidence="2">Uncharacterized protein</fullName>
    </submittedName>
</protein>
<feature type="region of interest" description="Disordered" evidence="1">
    <location>
        <begin position="941"/>
        <end position="960"/>
    </location>
</feature>